<organism evidence="1">
    <name type="scientific">Strombidinopsis acuminata</name>
    <dbReference type="NCBI Taxonomy" id="141414"/>
    <lineage>
        <taxon>Eukaryota</taxon>
        <taxon>Sar</taxon>
        <taxon>Alveolata</taxon>
        <taxon>Ciliophora</taxon>
        <taxon>Intramacronucleata</taxon>
        <taxon>Spirotrichea</taxon>
        <taxon>Choreotrichia</taxon>
        <taxon>Choreotrichida</taxon>
        <taxon>Strombidinopsidae</taxon>
        <taxon>Strombidinopsis</taxon>
    </lineage>
</organism>
<dbReference type="AlphaFoldDB" id="A0A7S3WUX4"/>
<name>A0A7S3WUX4_9SPIT</name>
<evidence type="ECO:0000313" key="1">
    <source>
        <dbReference type="EMBL" id="CAE0579008.1"/>
    </source>
</evidence>
<gene>
    <name evidence="1" type="ORF">SACU0126_LOCUS24084</name>
</gene>
<proteinExistence type="predicted"/>
<dbReference type="EMBL" id="HBIQ01075712">
    <property type="protein sequence ID" value="CAE0579008.1"/>
    <property type="molecule type" value="Transcribed_RNA"/>
</dbReference>
<reference evidence="1" key="1">
    <citation type="submission" date="2021-01" db="EMBL/GenBank/DDBJ databases">
        <authorList>
            <person name="Corre E."/>
            <person name="Pelletier E."/>
            <person name="Niang G."/>
            <person name="Scheremetjew M."/>
            <person name="Finn R."/>
            <person name="Kale V."/>
            <person name="Holt S."/>
            <person name="Cochrane G."/>
            <person name="Meng A."/>
            <person name="Brown T."/>
            <person name="Cohen L."/>
        </authorList>
    </citation>
    <scope>NUCLEOTIDE SEQUENCE</scope>
    <source>
        <strain evidence="1">SPMC142</strain>
    </source>
</reference>
<accession>A0A7S3WUX4</accession>
<protein>
    <submittedName>
        <fullName evidence="1">Uncharacterized protein</fullName>
    </submittedName>
</protein>
<sequence>MHYHGDGTNVTGVLYKGDNKTKYSIPNDPTNQHYYNVTPYDFALIDQLANQEEASQFMLRMFDEDDETRQVLPTVPTKNEFLKYQVSPERHEAYENMWRALAFSGIVANAAVWLAL</sequence>